<evidence type="ECO:0000313" key="2">
    <source>
        <dbReference type="EMBL" id="KAF5374414.1"/>
    </source>
</evidence>
<feature type="compositionally biased region" description="Polar residues" evidence="1">
    <location>
        <begin position="14"/>
        <end position="36"/>
    </location>
</feature>
<proteinExistence type="predicted"/>
<feature type="compositionally biased region" description="Basic and acidic residues" evidence="1">
    <location>
        <begin position="37"/>
        <end position="46"/>
    </location>
</feature>
<protein>
    <submittedName>
        <fullName evidence="2">Uncharacterized protein</fullName>
    </submittedName>
</protein>
<evidence type="ECO:0000313" key="3">
    <source>
        <dbReference type="Proteomes" id="UP000518752"/>
    </source>
</evidence>
<sequence>MNSDPKSPPAAPTTPDQKPNPQLNKITPQSQNASSKTKADGSLPKRPEEYRDLIQDVSIQTFADLIFALKLNMSDLTPIQQAIAAKLTQFLAVAEDRNKGETALYDPLNAFLNAICEGLDVGIRSSSSHVLYPGQPRPSRIQVRSGNQILDRFIGCS</sequence>
<dbReference type="EMBL" id="JAACJN010000102">
    <property type="protein sequence ID" value="KAF5374414.1"/>
    <property type="molecule type" value="Genomic_DNA"/>
</dbReference>
<feature type="region of interest" description="Disordered" evidence="1">
    <location>
        <begin position="1"/>
        <end position="46"/>
    </location>
</feature>
<reference evidence="2 3" key="1">
    <citation type="journal article" date="2020" name="ISME J.">
        <title>Uncovering the hidden diversity of litter-decomposition mechanisms in mushroom-forming fungi.</title>
        <authorList>
            <person name="Floudas D."/>
            <person name="Bentzer J."/>
            <person name="Ahren D."/>
            <person name="Johansson T."/>
            <person name="Persson P."/>
            <person name="Tunlid A."/>
        </authorList>
    </citation>
    <scope>NUCLEOTIDE SEQUENCE [LARGE SCALE GENOMIC DNA]</scope>
    <source>
        <strain evidence="2 3">CBS 406.79</strain>
    </source>
</reference>
<comment type="caution">
    <text evidence="2">The sequence shown here is derived from an EMBL/GenBank/DDBJ whole genome shotgun (WGS) entry which is preliminary data.</text>
</comment>
<dbReference type="AlphaFoldDB" id="A0A8H5H0N0"/>
<keyword evidence="3" id="KW-1185">Reference proteome</keyword>
<name>A0A8H5H0N0_9AGAR</name>
<gene>
    <name evidence="2" type="ORF">D9757_011843</name>
</gene>
<evidence type="ECO:0000256" key="1">
    <source>
        <dbReference type="SAM" id="MobiDB-lite"/>
    </source>
</evidence>
<dbReference type="Proteomes" id="UP000518752">
    <property type="component" value="Unassembled WGS sequence"/>
</dbReference>
<feature type="compositionally biased region" description="Pro residues" evidence="1">
    <location>
        <begin position="1"/>
        <end position="12"/>
    </location>
</feature>
<organism evidence="2 3">
    <name type="scientific">Collybiopsis confluens</name>
    <dbReference type="NCBI Taxonomy" id="2823264"/>
    <lineage>
        <taxon>Eukaryota</taxon>
        <taxon>Fungi</taxon>
        <taxon>Dikarya</taxon>
        <taxon>Basidiomycota</taxon>
        <taxon>Agaricomycotina</taxon>
        <taxon>Agaricomycetes</taxon>
        <taxon>Agaricomycetidae</taxon>
        <taxon>Agaricales</taxon>
        <taxon>Marasmiineae</taxon>
        <taxon>Omphalotaceae</taxon>
        <taxon>Collybiopsis</taxon>
    </lineage>
</organism>
<accession>A0A8H5H0N0</accession>